<dbReference type="PANTHER" id="PTHR43792:SF1">
    <property type="entry name" value="N-ACETYLTRANSFERASE DOMAIN-CONTAINING PROTEIN"/>
    <property type="match status" value="1"/>
</dbReference>
<dbReference type="EMBL" id="MU251461">
    <property type="protein sequence ID" value="KAG9234498.1"/>
    <property type="molecule type" value="Genomic_DNA"/>
</dbReference>
<organism evidence="2 3">
    <name type="scientific">Amylocarpus encephaloides</name>
    <dbReference type="NCBI Taxonomy" id="45428"/>
    <lineage>
        <taxon>Eukaryota</taxon>
        <taxon>Fungi</taxon>
        <taxon>Dikarya</taxon>
        <taxon>Ascomycota</taxon>
        <taxon>Pezizomycotina</taxon>
        <taxon>Leotiomycetes</taxon>
        <taxon>Helotiales</taxon>
        <taxon>Helotiales incertae sedis</taxon>
        <taxon>Amylocarpus</taxon>
    </lineage>
</organism>
<dbReference type="OrthoDB" id="4072826at2759"/>
<dbReference type="GO" id="GO:0016747">
    <property type="term" value="F:acyltransferase activity, transferring groups other than amino-acyl groups"/>
    <property type="evidence" value="ECO:0007669"/>
    <property type="project" value="InterPro"/>
</dbReference>
<dbReference type="Pfam" id="PF13302">
    <property type="entry name" value="Acetyltransf_3"/>
    <property type="match status" value="1"/>
</dbReference>
<sequence length="182" mass="20604">MAPNVATSKRLGLQVLNEEDHLQSYHAIMSDAASGVWSTSSHGGTIEESRAKMFDRQPSKEKPWSQTWAICLIPEDGRETSKVIGAVGFPRECEIGYRIKPQYWGKGYMTEALVMFAGMWFELDENKKYDRLLAAADPANAASHRVLQKSGFTKGEYKEKAYQRALLGDEKSDLQLYYMDRP</sequence>
<comment type="caution">
    <text evidence="2">The sequence shown here is derived from an EMBL/GenBank/DDBJ whole genome shotgun (WGS) entry which is preliminary data.</text>
</comment>
<reference evidence="2" key="1">
    <citation type="journal article" date="2021" name="IMA Fungus">
        <title>Genomic characterization of three marine fungi, including Emericellopsis atlantica sp. nov. with signatures of a generalist lifestyle and marine biomass degradation.</title>
        <authorList>
            <person name="Hagestad O.C."/>
            <person name="Hou L."/>
            <person name="Andersen J.H."/>
            <person name="Hansen E.H."/>
            <person name="Altermark B."/>
            <person name="Li C."/>
            <person name="Kuhnert E."/>
            <person name="Cox R.J."/>
            <person name="Crous P.W."/>
            <person name="Spatafora J.W."/>
            <person name="Lail K."/>
            <person name="Amirebrahimi M."/>
            <person name="Lipzen A."/>
            <person name="Pangilinan J."/>
            <person name="Andreopoulos W."/>
            <person name="Hayes R.D."/>
            <person name="Ng V."/>
            <person name="Grigoriev I.V."/>
            <person name="Jackson S.A."/>
            <person name="Sutton T.D.S."/>
            <person name="Dobson A.D.W."/>
            <person name="Rama T."/>
        </authorList>
    </citation>
    <scope>NUCLEOTIDE SEQUENCE</scope>
    <source>
        <strain evidence="2">TRa018bII</strain>
    </source>
</reference>
<feature type="domain" description="N-acetyltransferase" evidence="1">
    <location>
        <begin position="10"/>
        <end position="153"/>
    </location>
</feature>
<name>A0A9P7YK48_9HELO</name>
<gene>
    <name evidence="2" type="ORF">BJ875DRAFT_542879</name>
</gene>
<dbReference type="Proteomes" id="UP000824998">
    <property type="component" value="Unassembled WGS sequence"/>
</dbReference>
<proteinExistence type="predicted"/>
<dbReference type="InterPro" id="IPR000182">
    <property type="entry name" value="GNAT_dom"/>
</dbReference>
<evidence type="ECO:0000313" key="2">
    <source>
        <dbReference type="EMBL" id="KAG9234498.1"/>
    </source>
</evidence>
<keyword evidence="3" id="KW-1185">Reference proteome</keyword>
<dbReference type="SUPFAM" id="SSF55729">
    <property type="entry name" value="Acyl-CoA N-acyltransferases (Nat)"/>
    <property type="match status" value="1"/>
</dbReference>
<evidence type="ECO:0000259" key="1">
    <source>
        <dbReference type="Pfam" id="PF13302"/>
    </source>
</evidence>
<dbReference type="Gene3D" id="3.40.630.30">
    <property type="match status" value="1"/>
</dbReference>
<accession>A0A9P7YK48</accession>
<dbReference type="PANTHER" id="PTHR43792">
    <property type="entry name" value="GNAT FAMILY, PUTATIVE (AFU_ORTHOLOGUE AFUA_3G00765)-RELATED-RELATED"/>
    <property type="match status" value="1"/>
</dbReference>
<protein>
    <submittedName>
        <fullName evidence="2">GNAT domain-containing protein</fullName>
    </submittedName>
</protein>
<dbReference type="AlphaFoldDB" id="A0A9P7YK48"/>
<dbReference type="InterPro" id="IPR051531">
    <property type="entry name" value="N-acetyltransferase"/>
</dbReference>
<dbReference type="InterPro" id="IPR016181">
    <property type="entry name" value="Acyl_CoA_acyltransferase"/>
</dbReference>
<evidence type="ECO:0000313" key="3">
    <source>
        <dbReference type="Proteomes" id="UP000824998"/>
    </source>
</evidence>